<comment type="caution">
    <text evidence="1">The sequence shown here is derived from an EMBL/GenBank/DDBJ whole genome shotgun (WGS) entry which is preliminary data.</text>
</comment>
<reference evidence="1" key="1">
    <citation type="submission" date="2020-06" db="EMBL/GenBank/DDBJ databases">
        <title>Whole Genome Sequence of Halomonas aquamarina MB598.</title>
        <authorList>
            <person name="Pervaiz M."/>
            <person name="Fariq A."/>
            <person name="Yasmin A."/>
            <person name="Welch M."/>
        </authorList>
    </citation>
    <scope>NUCLEOTIDE SEQUENCE</scope>
    <source>
        <strain evidence="1">MB598</strain>
    </source>
</reference>
<keyword evidence="1" id="KW-0808">Transferase</keyword>
<evidence type="ECO:0000313" key="2">
    <source>
        <dbReference type="Proteomes" id="UP001319846"/>
    </source>
</evidence>
<proteinExistence type="predicted"/>
<dbReference type="EMBL" id="JABYQT010000001">
    <property type="protein sequence ID" value="MBZ5486196.1"/>
    <property type="molecule type" value="Genomic_DNA"/>
</dbReference>
<gene>
    <name evidence="1" type="ORF">HW452_01480</name>
</gene>
<protein>
    <submittedName>
        <fullName evidence="1">Eco57I restriction-modification methylase domain-containing protein</fullName>
    </submittedName>
</protein>
<keyword evidence="1" id="KW-0489">Methyltransferase</keyword>
<organism evidence="1 2">
    <name type="scientific">Vreelandella aquamarina</name>
    <dbReference type="NCBI Taxonomy" id="77097"/>
    <lineage>
        <taxon>Bacteria</taxon>
        <taxon>Pseudomonadati</taxon>
        <taxon>Pseudomonadota</taxon>
        <taxon>Gammaproteobacteria</taxon>
        <taxon>Oceanospirillales</taxon>
        <taxon>Halomonadaceae</taxon>
        <taxon>Vreelandella</taxon>
    </lineage>
</organism>
<accession>A0ACC5VPR0</accession>
<sequence>MTLQLDLAPANGDTLNCPISEASELLATQGELEARGAIYTRIEVVECILNLVGYTTDQPLADRCILEPAFGEGDFLIPVAERLVAAWLAQKSSISVVEALKGSLRGVELHRPTFEITKQKLCTRLVELGLDAESSQILVNTWLLQDDFLLLPDNSQFDFVVGNPPYVRQERIPAPLLQEYRRRYKTLYDRADIYVPFMERSLSLLNNGGHLGFICADRWMKNKYGGPLRELVSKDFWLKYYVDMVNTPAFHAEVMAYPAITVISREAPGSTRVAYRPAVDRQVLSNLAVEFKQRELHKADKSVREVTGVTNGSEPWLLDNADELSIVRRMESLYPKLEEVGCKVGIGVATGADKAFIADFESLDVEPDRKLKLAKRKDINSGVVNWTGLGVINPFKDEGGLVDLSDYPRLAAYLEKHREQIAGRHVAKKTPKNWYRTIDRIFPKLAESPKLLIPDINGQSNVVYEKGELYPHHNLYYITSTSWDLRALQAVLLSEVAKLFVATYSTQMRGGFIRFQAQYLRRIRLPSWDEVSDVLKKNLIAAAKNGDTVACNEAAYELYGLTEKEKKTVRGGASDS</sequence>
<evidence type="ECO:0000313" key="1">
    <source>
        <dbReference type="EMBL" id="MBZ5486196.1"/>
    </source>
</evidence>
<dbReference type="Proteomes" id="UP001319846">
    <property type="component" value="Unassembled WGS sequence"/>
</dbReference>
<name>A0ACC5VPR0_9GAMM</name>
<keyword evidence="2" id="KW-1185">Reference proteome</keyword>